<evidence type="ECO:0000313" key="17">
    <source>
        <dbReference type="EMBL" id="AGA64217.1"/>
    </source>
</evidence>
<evidence type="ECO:0000256" key="4">
    <source>
        <dbReference type="ARBA" id="ARBA00005520"/>
    </source>
</evidence>
<dbReference type="PATRIC" id="fig|1215343.11.peg.232"/>
<dbReference type="RefSeq" id="WP_015272644.1">
    <property type="nucleotide sequence ID" value="NC_019907.1"/>
</dbReference>
<proteinExistence type="inferred from homology"/>
<keyword evidence="12 15" id="KW-0464">Manganese</keyword>
<dbReference type="InterPro" id="IPR036144">
    <property type="entry name" value="RibA-like_sf"/>
</dbReference>
<comment type="subunit">
    <text evidence="6 15">Homodimer.</text>
</comment>
<comment type="function">
    <text evidence="2 15">Catalyzes the conversion of D-ribulose 5-phosphate to formate and 3,4-dihydroxy-2-butanone 4-phosphate.</text>
</comment>
<dbReference type="Gene3D" id="3.40.50.10990">
    <property type="entry name" value="GTP cyclohydrolase II"/>
    <property type="match status" value="1"/>
</dbReference>
<dbReference type="HAMAP" id="MF_00180">
    <property type="entry name" value="RibB"/>
    <property type="match status" value="1"/>
</dbReference>
<evidence type="ECO:0000256" key="3">
    <source>
        <dbReference type="ARBA" id="ARBA00004904"/>
    </source>
</evidence>
<feature type="binding site" evidence="15">
    <location>
        <position position="30"/>
    </location>
    <ligand>
        <name>Mg(2+)</name>
        <dbReference type="ChEBI" id="CHEBI:18420"/>
        <label>2</label>
    </ligand>
</feature>
<dbReference type="STRING" id="1215343.B488_02240"/>
<evidence type="ECO:0000256" key="7">
    <source>
        <dbReference type="ARBA" id="ARBA00012153"/>
    </source>
</evidence>
<dbReference type="UniPathway" id="UPA00275">
    <property type="reaction ID" value="UER00399"/>
</dbReference>
<comment type="catalytic activity">
    <reaction evidence="1 15">
        <text>D-ribulose 5-phosphate = (2S)-2-hydroxy-3-oxobutyl phosphate + formate + H(+)</text>
        <dbReference type="Rhea" id="RHEA:18457"/>
        <dbReference type="ChEBI" id="CHEBI:15378"/>
        <dbReference type="ChEBI" id="CHEBI:15740"/>
        <dbReference type="ChEBI" id="CHEBI:58121"/>
        <dbReference type="ChEBI" id="CHEBI:58830"/>
        <dbReference type="EC" id="4.1.99.12"/>
    </reaction>
</comment>
<dbReference type="GO" id="GO:0000287">
    <property type="term" value="F:magnesium ion binding"/>
    <property type="evidence" value="ECO:0007669"/>
    <property type="project" value="UniProtKB-UniRule"/>
</dbReference>
<evidence type="ECO:0000256" key="15">
    <source>
        <dbReference type="HAMAP-Rule" id="MF_00180"/>
    </source>
</evidence>
<evidence type="ECO:0000256" key="11">
    <source>
        <dbReference type="ARBA" id="ARBA00022842"/>
    </source>
</evidence>
<evidence type="ECO:0000256" key="8">
    <source>
        <dbReference type="ARBA" id="ARBA00018836"/>
    </source>
</evidence>
<feature type="binding site" evidence="15">
    <location>
        <begin position="142"/>
        <end position="146"/>
    </location>
    <ligand>
        <name>D-ribulose 5-phosphate</name>
        <dbReference type="ChEBI" id="CHEBI:58121"/>
    </ligand>
</feature>
<organism evidence="17 18">
    <name type="scientific">Liberibacter crescens (strain BT-1)</name>
    <dbReference type="NCBI Taxonomy" id="1215343"/>
    <lineage>
        <taxon>Bacteria</taxon>
        <taxon>Pseudomonadati</taxon>
        <taxon>Pseudomonadota</taxon>
        <taxon>Alphaproteobacteria</taxon>
        <taxon>Hyphomicrobiales</taxon>
        <taxon>Rhizobiaceae</taxon>
        <taxon>Liberibacter</taxon>
    </lineage>
</organism>
<reference evidence="17 18" key="1">
    <citation type="journal article" date="2012" name="Stand. Genomic Sci.">
        <title>Complete genome sequence of Liberibacter crescens BT-1.</title>
        <authorList>
            <person name="Leonard M.T."/>
            <person name="Fagen J.R."/>
            <person name="Davis-Richardson A.G."/>
            <person name="Davis M.J."/>
            <person name="Triplett E.W."/>
        </authorList>
    </citation>
    <scope>NUCLEOTIDE SEQUENCE [LARGE SCALE GENOMIC DNA]</scope>
    <source>
        <strain evidence="17 18">BT-1</strain>
    </source>
</reference>
<keyword evidence="9 15" id="KW-0686">Riboflavin biosynthesis</keyword>
<dbReference type="GO" id="GO:0003935">
    <property type="term" value="F:GTP cyclohydrolase II activity"/>
    <property type="evidence" value="ECO:0007669"/>
    <property type="project" value="TreeGrafter"/>
</dbReference>
<sequence length="364" mass="40433">MLFNQQKVSDAIQAFGKGEIVIVTDENDRENEADLIIAATHCTIEKMAFIIRHTSGIVCTPMPYTEANRLHLNLMVASNESIHSTAFTISIDSKDGITTGISASDRTRTVQNLANPNSKPSDFTRPGHIFPLIAREGGVLTRSGHTEASVDMCKLAQLPPIAVICELVNDNGTVKEGKEVFDFAKKHNLKIISVSDIIIWRQREEHLIILKSSCKTETSIGTIQVNTYCLPKSTLVHTVLIVGDIENSLNTPIPVYVHRENFVEDILLKKSPIDYYLNQISIEGKGIIIYLRNNFSDHETIKTISSPFQTPPIKENNGSKNQKSQETGLIAQILKNLCITSVKILSTNTHYPSDLKNYGITIHK</sequence>
<comment type="pathway">
    <text evidence="3 15">Cofactor biosynthesis; riboflavin biosynthesis; 2-hydroxy-3-oxobutyl phosphate from D-ribulose 5-phosphate: step 1/1.</text>
</comment>
<keyword evidence="11 15" id="KW-0460">Magnesium</keyword>
<dbReference type="PANTHER" id="PTHR21327:SF18">
    <property type="entry name" value="3,4-DIHYDROXY-2-BUTANONE 4-PHOSPHATE SYNTHASE"/>
    <property type="match status" value="1"/>
</dbReference>
<name>L0ETD4_LIBCB</name>
<dbReference type="eggNOG" id="COG0108">
    <property type="taxonomic scope" value="Bacteria"/>
</dbReference>
<evidence type="ECO:0000256" key="5">
    <source>
        <dbReference type="ARBA" id="ARBA00008976"/>
    </source>
</evidence>
<evidence type="ECO:0000259" key="16">
    <source>
        <dbReference type="Pfam" id="PF00925"/>
    </source>
</evidence>
<dbReference type="NCBIfam" id="TIGR00506">
    <property type="entry name" value="ribB"/>
    <property type="match status" value="1"/>
</dbReference>
<dbReference type="Gene3D" id="3.90.870.10">
    <property type="entry name" value="DHBP synthase"/>
    <property type="match status" value="1"/>
</dbReference>
<dbReference type="SUPFAM" id="SSF55821">
    <property type="entry name" value="YrdC/RibB"/>
    <property type="match status" value="1"/>
</dbReference>
<keyword evidence="10 15" id="KW-0479">Metal-binding</keyword>
<dbReference type="Pfam" id="PF00926">
    <property type="entry name" value="DHBP_synthase"/>
    <property type="match status" value="1"/>
</dbReference>
<feature type="binding site" evidence="15">
    <location>
        <position position="34"/>
    </location>
    <ligand>
        <name>D-ribulose 5-phosphate</name>
        <dbReference type="ChEBI" id="CHEBI:58121"/>
    </ligand>
</feature>
<dbReference type="GO" id="GO:0005829">
    <property type="term" value="C:cytosol"/>
    <property type="evidence" value="ECO:0007669"/>
    <property type="project" value="TreeGrafter"/>
</dbReference>
<feature type="binding site" evidence="15">
    <location>
        <position position="30"/>
    </location>
    <ligand>
        <name>Mg(2+)</name>
        <dbReference type="ChEBI" id="CHEBI:18420"/>
        <label>1</label>
    </ligand>
</feature>
<evidence type="ECO:0000256" key="14">
    <source>
        <dbReference type="ARBA" id="ARBA00060730"/>
    </source>
</evidence>
<evidence type="ECO:0000256" key="9">
    <source>
        <dbReference type="ARBA" id="ARBA00022619"/>
    </source>
</evidence>
<keyword evidence="18" id="KW-1185">Reference proteome</keyword>
<dbReference type="Proteomes" id="UP000010799">
    <property type="component" value="Chromosome"/>
</dbReference>
<dbReference type="EC" id="4.1.99.12" evidence="7 15"/>
<feature type="binding site" evidence="15">
    <location>
        <begin position="29"/>
        <end position="30"/>
    </location>
    <ligand>
        <name>D-ribulose 5-phosphate</name>
        <dbReference type="ChEBI" id="CHEBI:58121"/>
    </ligand>
</feature>
<comment type="similarity">
    <text evidence="5">In the C-terminal section; belongs to the GTP cyclohydrolase II family.</text>
</comment>
<dbReference type="EMBL" id="CP003789">
    <property type="protein sequence ID" value="AGA64217.1"/>
    <property type="molecule type" value="Genomic_DNA"/>
</dbReference>
<evidence type="ECO:0000256" key="1">
    <source>
        <dbReference type="ARBA" id="ARBA00000141"/>
    </source>
</evidence>
<evidence type="ECO:0000256" key="10">
    <source>
        <dbReference type="ARBA" id="ARBA00022723"/>
    </source>
</evidence>
<comment type="cofactor">
    <cofactor evidence="15">
        <name>Mg(2+)</name>
        <dbReference type="ChEBI" id="CHEBI:18420"/>
    </cofactor>
    <cofactor evidence="15">
        <name>Mn(2+)</name>
        <dbReference type="ChEBI" id="CHEBI:29035"/>
    </cofactor>
    <text evidence="15">Binds 2 divalent metal cations per subunit. Magnesium or manganese.</text>
</comment>
<keyword evidence="13 15" id="KW-0456">Lyase</keyword>
<keyword evidence="17" id="KW-0378">Hydrolase</keyword>
<protein>
    <recommendedName>
        <fullName evidence="8 15">3,4-dihydroxy-2-butanone 4-phosphate synthase</fullName>
        <shortName evidence="15">DHBP synthase</shortName>
        <ecNumber evidence="7 15">4.1.99.12</ecNumber>
    </recommendedName>
</protein>
<feature type="site" description="Essential for catalytic activity" evidence="15">
    <location>
        <position position="166"/>
    </location>
</feature>
<dbReference type="PIRSF" id="PIRSF001259">
    <property type="entry name" value="RibA"/>
    <property type="match status" value="1"/>
</dbReference>
<gene>
    <name evidence="15" type="primary">ribB</name>
    <name evidence="17" type="ordered locus">B488_02240</name>
</gene>
<dbReference type="AlphaFoldDB" id="L0ETD4"/>
<dbReference type="GO" id="GO:0008686">
    <property type="term" value="F:3,4-dihydroxy-2-butanone-4-phosphate synthase activity"/>
    <property type="evidence" value="ECO:0007669"/>
    <property type="project" value="UniProtKB-UniRule"/>
</dbReference>
<dbReference type="SUPFAM" id="SSF142695">
    <property type="entry name" value="RibA-like"/>
    <property type="match status" value="1"/>
</dbReference>
<dbReference type="GO" id="GO:0009231">
    <property type="term" value="P:riboflavin biosynthetic process"/>
    <property type="evidence" value="ECO:0007669"/>
    <property type="project" value="UniProtKB-UniRule"/>
</dbReference>
<evidence type="ECO:0000256" key="12">
    <source>
        <dbReference type="ARBA" id="ARBA00023211"/>
    </source>
</evidence>
<dbReference type="InterPro" id="IPR000422">
    <property type="entry name" value="DHBP_synthase_RibB"/>
</dbReference>
<feature type="domain" description="GTP cyclohydrolase II" evidence="16">
    <location>
        <begin position="213"/>
        <end position="363"/>
    </location>
</feature>
<evidence type="ECO:0000256" key="2">
    <source>
        <dbReference type="ARBA" id="ARBA00002284"/>
    </source>
</evidence>
<dbReference type="InterPro" id="IPR017945">
    <property type="entry name" value="DHBP_synth_RibB-like_a/b_dom"/>
</dbReference>
<dbReference type="FunFam" id="3.90.870.10:FF:000002">
    <property type="entry name" value="3,4-dihydroxy-2-butanone 4-phosphate synthase"/>
    <property type="match status" value="1"/>
</dbReference>
<dbReference type="HOGENOM" id="CLU_020273_1_2_5"/>
<evidence type="ECO:0000313" key="18">
    <source>
        <dbReference type="Proteomes" id="UP000010799"/>
    </source>
</evidence>
<dbReference type="KEGG" id="lcc:B488_02240"/>
<dbReference type="InterPro" id="IPR032677">
    <property type="entry name" value="GTP_cyclohydro_II"/>
</dbReference>
<evidence type="ECO:0000256" key="13">
    <source>
        <dbReference type="ARBA" id="ARBA00023239"/>
    </source>
</evidence>
<feature type="binding site" evidence="15">
    <location>
        <position position="145"/>
    </location>
    <ligand>
        <name>Mg(2+)</name>
        <dbReference type="ChEBI" id="CHEBI:18420"/>
        <label>2</label>
    </ligand>
</feature>
<dbReference type="Pfam" id="PF00925">
    <property type="entry name" value="GTP_cyclohydro2"/>
    <property type="match status" value="1"/>
</dbReference>
<comment type="similarity">
    <text evidence="4">In the N-terminal section; belongs to the DHBP synthase family.</text>
</comment>
<dbReference type="PANTHER" id="PTHR21327">
    <property type="entry name" value="GTP CYCLOHYDROLASE II-RELATED"/>
    <property type="match status" value="1"/>
</dbReference>
<evidence type="ECO:0000256" key="6">
    <source>
        <dbReference type="ARBA" id="ARBA00011738"/>
    </source>
</evidence>
<feature type="site" description="Essential for catalytic activity" evidence="15">
    <location>
        <position position="128"/>
    </location>
</feature>
<dbReference type="GO" id="GO:0030145">
    <property type="term" value="F:manganese ion binding"/>
    <property type="evidence" value="ECO:0007669"/>
    <property type="project" value="UniProtKB-UniRule"/>
</dbReference>
<comment type="similarity">
    <text evidence="14 15">Belongs to the DHBP synthase family.</text>
</comment>
<accession>L0ETD4</accession>